<reference evidence="9 10" key="1">
    <citation type="submission" date="2015-09" db="EMBL/GenBank/DDBJ databases">
        <title>Aphanizomenon flos-aquae WA102.</title>
        <authorList>
            <person name="Driscoll C."/>
        </authorList>
    </citation>
    <scope>NUCLEOTIDE SEQUENCE [LARGE SCALE GENOMIC DNA]</scope>
    <source>
        <strain evidence="9">WA102</strain>
    </source>
</reference>
<dbReference type="Proteomes" id="UP000092093">
    <property type="component" value="Unassembled WGS sequence"/>
</dbReference>
<evidence type="ECO:0000256" key="7">
    <source>
        <dbReference type="ARBA" id="ARBA00022918"/>
    </source>
</evidence>
<accession>A0A1B7WFH6</accession>
<dbReference type="AlphaFoldDB" id="A0A1B7WFH6"/>
<dbReference type="SUPFAM" id="SSF56672">
    <property type="entry name" value="DNA/RNA polymerases"/>
    <property type="match status" value="1"/>
</dbReference>
<evidence type="ECO:0000256" key="6">
    <source>
        <dbReference type="ARBA" id="ARBA00022801"/>
    </source>
</evidence>
<proteinExistence type="predicted"/>
<dbReference type="InterPro" id="IPR053134">
    <property type="entry name" value="RNA-dir_DNA_polymerase"/>
</dbReference>
<keyword evidence="2" id="KW-0808">Transferase</keyword>
<dbReference type="FunFam" id="3.10.10.10:FF:000007">
    <property type="entry name" value="Retrovirus-related Pol polyprotein from transposon 17.6-like Protein"/>
    <property type="match status" value="1"/>
</dbReference>
<dbReference type="InterPro" id="IPR043128">
    <property type="entry name" value="Rev_trsase/Diguanyl_cyclase"/>
</dbReference>
<dbReference type="PANTHER" id="PTHR24559:SF444">
    <property type="entry name" value="REVERSE TRANSCRIPTASE DOMAIN-CONTAINING PROTEIN"/>
    <property type="match status" value="1"/>
</dbReference>
<evidence type="ECO:0000256" key="3">
    <source>
        <dbReference type="ARBA" id="ARBA00022695"/>
    </source>
</evidence>
<feature type="non-terminal residue" evidence="9">
    <location>
        <position position="508"/>
    </location>
</feature>
<keyword evidence="4" id="KW-0540">Nuclease</keyword>
<dbReference type="CDD" id="cd01647">
    <property type="entry name" value="RT_LTR"/>
    <property type="match status" value="1"/>
</dbReference>
<sequence length="508" mass="55303">RQPKKLAAVKDPLNVIATATAMSFPTGSGLIFLKDQISGKDFLVDTGASLSILPHKSTDPPSGPRLSGANGLPIPAWGFSQRTVEFGGKMYTFKFLLAAVAAPILGLDFLRKFRLDVSPVAHKIFNNGQPAPHAAVAAATSGPAAPAAKPSNLTLTMRASPDFEAWTPVHPKAVVRCIETPTTSAAMASTLPHLDMTLQCPNQVRYSSSMPAHFHRSVSAGSVYTAHPDLPTRFSNRQQPEQVSTAHTLDQLFPPQVAAAATELLQSIPDSVPQDVRVILNKYPSILRPGTAVPLPTHGVEHHIHTASHPPVFAKARRLDVDKLRIAQAEFAALESAGIIRRSKSPWASPLHMVPKKDGSWRPCGDYRRLNTVTTPDRYPLPNMQDLSNGLFGCTTFSKLDLVKGYHQIPIAATDIPKTAIITPFGLFEYVFMPFGLSNAAQTFQRTMDQLVQHLPYAFAYLDDTRVGSVDRQKHLEHLDQLFAIMAENGLSINIDKCVFAVSNLEIL</sequence>
<dbReference type="PROSITE" id="PS00141">
    <property type="entry name" value="ASP_PROTEASE"/>
    <property type="match status" value="1"/>
</dbReference>
<dbReference type="GO" id="GO:0003964">
    <property type="term" value="F:RNA-directed DNA polymerase activity"/>
    <property type="evidence" value="ECO:0007669"/>
    <property type="project" value="UniProtKB-KW"/>
</dbReference>
<evidence type="ECO:0000256" key="2">
    <source>
        <dbReference type="ARBA" id="ARBA00022679"/>
    </source>
</evidence>
<dbReference type="InterPro" id="IPR000477">
    <property type="entry name" value="RT_dom"/>
</dbReference>
<evidence type="ECO:0000256" key="4">
    <source>
        <dbReference type="ARBA" id="ARBA00022722"/>
    </source>
</evidence>
<keyword evidence="3" id="KW-0548">Nucleotidyltransferase</keyword>
<dbReference type="PROSITE" id="PS50878">
    <property type="entry name" value="RT_POL"/>
    <property type="match status" value="1"/>
</dbReference>
<evidence type="ECO:0000256" key="1">
    <source>
        <dbReference type="ARBA" id="ARBA00022670"/>
    </source>
</evidence>
<dbReference type="Gene3D" id="3.30.70.270">
    <property type="match status" value="1"/>
</dbReference>
<dbReference type="InterPro" id="IPR043502">
    <property type="entry name" value="DNA/RNA_pol_sf"/>
</dbReference>
<dbReference type="Pfam" id="PF00078">
    <property type="entry name" value="RVT_1"/>
    <property type="match status" value="1"/>
</dbReference>
<organism evidence="9 10">
    <name type="scientific">Aphanizomenon flos-aquae WA102</name>
    <dbReference type="NCBI Taxonomy" id="1710896"/>
    <lineage>
        <taxon>Bacteria</taxon>
        <taxon>Bacillati</taxon>
        <taxon>Cyanobacteriota</taxon>
        <taxon>Cyanophyceae</taxon>
        <taxon>Nostocales</taxon>
        <taxon>Aphanizomenonaceae</taxon>
        <taxon>Aphanizomenon</taxon>
    </lineage>
</organism>
<dbReference type="GO" id="GO:0004190">
    <property type="term" value="F:aspartic-type endopeptidase activity"/>
    <property type="evidence" value="ECO:0007669"/>
    <property type="project" value="InterPro"/>
</dbReference>
<protein>
    <recommendedName>
        <fullName evidence="8">Reverse transcriptase domain-containing protein</fullName>
    </recommendedName>
</protein>
<dbReference type="InterPro" id="IPR001969">
    <property type="entry name" value="Aspartic_peptidase_AS"/>
</dbReference>
<dbReference type="InterPro" id="IPR021109">
    <property type="entry name" value="Peptidase_aspartic_dom_sf"/>
</dbReference>
<dbReference type="Gene3D" id="2.40.70.10">
    <property type="entry name" value="Acid Proteases"/>
    <property type="match status" value="1"/>
</dbReference>
<evidence type="ECO:0000259" key="8">
    <source>
        <dbReference type="PROSITE" id="PS50878"/>
    </source>
</evidence>
<name>A0A1B7WFH6_APHFL</name>
<dbReference type="PANTHER" id="PTHR24559">
    <property type="entry name" value="TRANSPOSON TY3-I GAG-POL POLYPROTEIN"/>
    <property type="match status" value="1"/>
</dbReference>
<keyword evidence="1" id="KW-0645">Protease</keyword>
<dbReference type="EMBL" id="LJOW01000346">
    <property type="protein sequence ID" value="OBQ35901.1"/>
    <property type="molecule type" value="Genomic_DNA"/>
</dbReference>
<feature type="non-terminal residue" evidence="9">
    <location>
        <position position="1"/>
    </location>
</feature>
<dbReference type="Gene3D" id="3.10.10.10">
    <property type="entry name" value="HIV Type 1 Reverse Transcriptase, subunit A, domain 1"/>
    <property type="match status" value="1"/>
</dbReference>
<dbReference type="GO" id="GO:0004519">
    <property type="term" value="F:endonuclease activity"/>
    <property type="evidence" value="ECO:0007669"/>
    <property type="project" value="UniProtKB-KW"/>
</dbReference>
<dbReference type="SUPFAM" id="SSF50630">
    <property type="entry name" value="Acid proteases"/>
    <property type="match status" value="1"/>
</dbReference>
<evidence type="ECO:0000256" key="5">
    <source>
        <dbReference type="ARBA" id="ARBA00022759"/>
    </source>
</evidence>
<gene>
    <name evidence="9" type="ORF">AN484_26005</name>
</gene>
<evidence type="ECO:0000313" key="10">
    <source>
        <dbReference type="Proteomes" id="UP000092093"/>
    </source>
</evidence>
<feature type="domain" description="Reverse transcriptase" evidence="8">
    <location>
        <begin position="335"/>
        <end position="508"/>
    </location>
</feature>
<keyword evidence="6" id="KW-0378">Hydrolase</keyword>
<dbReference type="GO" id="GO:0006508">
    <property type="term" value="P:proteolysis"/>
    <property type="evidence" value="ECO:0007669"/>
    <property type="project" value="UniProtKB-KW"/>
</dbReference>
<keyword evidence="5" id="KW-0255">Endonuclease</keyword>
<comment type="caution">
    <text evidence="9">The sequence shown here is derived from an EMBL/GenBank/DDBJ whole genome shotgun (WGS) entry which is preliminary data.</text>
</comment>
<keyword evidence="7" id="KW-0695">RNA-directed DNA polymerase</keyword>
<evidence type="ECO:0000313" key="9">
    <source>
        <dbReference type="EMBL" id="OBQ35901.1"/>
    </source>
</evidence>